<proteinExistence type="predicted"/>
<organism evidence="1">
    <name type="scientific">Sphaerobolus stellatus</name>
    <dbReference type="NCBI Taxonomy" id="68786"/>
    <lineage>
        <taxon>Eukaryota</taxon>
        <taxon>Fungi</taxon>
        <taxon>Dikarya</taxon>
        <taxon>Basidiomycota</taxon>
        <taxon>Agaricomycotina</taxon>
        <taxon>Agaricomycetes</taxon>
        <taxon>Phallomycetidae</taxon>
        <taxon>Geastrales</taxon>
        <taxon>Sphaerobolaceae</taxon>
        <taxon>Sphaerobolus</taxon>
    </lineage>
</organism>
<geneLocation type="mitochondrion" evidence="1"/>
<evidence type="ECO:0000313" key="1">
    <source>
        <dbReference type="EMBL" id="QKS32155.1"/>
    </source>
</evidence>
<gene>
    <name evidence="1" type="primary">orf188</name>
</gene>
<reference evidence="1" key="1">
    <citation type="journal article" name="Front. Microbiol.">
        <title>The First Mitochondrial Genome for Geastrales (Sphaerobolus stellatus) Reveals Intron Dynamics and Large-Scale Gene Rearrangements of Basidiomycota.</title>
        <authorList>
            <person name="Ye J."/>
            <person name="Cheng J."/>
            <person name="Ren Y."/>
            <person name="Liao W."/>
            <person name="Li Q."/>
        </authorList>
    </citation>
    <scope>NUCLEOTIDE SEQUENCE</scope>
</reference>
<accession>A0A7D4ZN43</accession>
<name>A0A7D4ZN43_9AGAM</name>
<dbReference type="EMBL" id="MT176429">
    <property type="protein sequence ID" value="QKS32155.1"/>
    <property type="molecule type" value="Genomic_DNA"/>
</dbReference>
<protein>
    <submittedName>
        <fullName evidence="1">Uncharacterized protein</fullName>
    </submittedName>
</protein>
<dbReference type="AlphaFoldDB" id="A0A7D4ZN43"/>
<sequence length="188" mass="21939">MRTTTNNLSLNGNAVSKLYESSFIAIQSFDVNLDLSFFKQLEVIKGERLGLKNYEATQELFQIVVSQLIIFHQLYVRSSVYIRYLETVDLSEDPVVEVTSKVFHNYRDKVTAAARALVFYKKGFEKANENIIESERMYGDLYRNSEIYKLNIEERDFYINKISKTLRKLDLDLKGENISLTAHRMLIL</sequence>
<keyword evidence="1" id="KW-0496">Mitochondrion</keyword>